<reference evidence="3 4" key="2">
    <citation type="submission" date="2024-06" db="EMBL/GenBank/DDBJ databases">
        <title>Thioclava kandeliae sp. nov. from a rhizosphere soil sample of Kandelia candel in a mangrove.</title>
        <authorList>
            <person name="Mu T."/>
        </authorList>
    </citation>
    <scope>NUCLEOTIDE SEQUENCE [LARGE SCALE GENOMIC DNA]</scope>
    <source>
        <strain evidence="3 4">CPCC 100088</strain>
    </source>
</reference>
<evidence type="ECO:0008006" key="5">
    <source>
        <dbReference type="Google" id="ProtNLM"/>
    </source>
</evidence>
<evidence type="ECO:0000313" key="4">
    <source>
        <dbReference type="Proteomes" id="UP001438953"/>
    </source>
</evidence>
<dbReference type="RefSeq" id="WP_350935574.1">
    <property type="nucleotide sequence ID" value="NZ_JAYWLC010000003.1"/>
</dbReference>
<dbReference type="EMBL" id="JAYWLC010000003">
    <property type="protein sequence ID" value="MER5171321.1"/>
    <property type="molecule type" value="Genomic_DNA"/>
</dbReference>
<evidence type="ECO:0000256" key="2">
    <source>
        <dbReference type="SAM" id="SignalP"/>
    </source>
</evidence>
<keyword evidence="4" id="KW-1185">Reference proteome</keyword>
<evidence type="ECO:0000313" key="3">
    <source>
        <dbReference type="EMBL" id="MER5171321.1"/>
    </source>
</evidence>
<dbReference type="Proteomes" id="UP001438953">
    <property type="component" value="Unassembled WGS sequence"/>
</dbReference>
<feature type="chain" id="PRO_5047261584" description="DUF2846 domain-containing protein" evidence="2">
    <location>
        <begin position="23"/>
        <end position="201"/>
    </location>
</feature>
<evidence type="ECO:0000256" key="1">
    <source>
        <dbReference type="SAM" id="MobiDB-lite"/>
    </source>
</evidence>
<name>A0ABV1SFB0_9RHOB</name>
<reference evidence="3 4" key="1">
    <citation type="submission" date="2024-01" db="EMBL/GenBank/DDBJ databases">
        <authorList>
            <person name="Deng Y."/>
            <person name="Su J."/>
        </authorList>
    </citation>
    <scope>NUCLEOTIDE SEQUENCE [LARGE SCALE GENOMIC DNA]</scope>
    <source>
        <strain evidence="3 4">CPCC 100088</strain>
    </source>
</reference>
<protein>
    <recommendedName>
        <fullName evidence="5">DUF2846 domain-containing protein</fullName>
    </recommendedName>
</protein>
<gene>
    <name evidence="3" type="ORF">VSX56_05970</name>
</gene>
<accession>A0ABV1SFB0</accession>
<feature type="region of interest" description="Disordered" evidence="1">
    <location>
        <begin position="161"/>
        <end position="188"/>
    </location>
</feature>
<organism evidence="3 4">
    <name type="scientific">Thioclava kandeliae</name>
    <dbReference type="NCBI Taxonomy" id="3070818"/>
    <lineage>
        <taxon>Bacteria</taxon>
        <taxon>Pseudomonadati</taxon>
        <taxon>Pseudomonadota</taxon>
        <taxon>Alphaproteobacteria</taxon>
        <taxon>Rhodobacterales</taxon>
        <taxon>Paracoccaceae</taxon>
        <taxon>Thioclava</taxon>
    </lineage>
</organism>
<comment type="caution">
    <text evidence="3">The sequence shown here is derived from an EMBL/GenBank/DDBJ whole genome shotgun (WGS) entry which is preliminary data.</text>
</comment>
<keyword evidence="2" id="KW-0732">Signal</keyword>
<feature type="signal peptide" evidence="2">
    <location>
        <begin position="1"/>
        <end position="22"/>
    </location>
</feature>
<proteinExistence type="predicted"/>
<sequence>MAHPCVMRAFLLFLLMVSPSWAADLQRPEGLVQYHSTLPRTFPLIVKTAADRDAYLELWAEGGDHPVLTAYARAGQPFRVLVPPGSYHIRAFSGQDWQGEDKLFGKETTETDLSGALEFSVEGYARKEGWIVDLANPETSRSVAICQSYVLQTRPYAPRPPFAGADATSGGSAGVNHNLNRRNAADDGPWPKLKSYKHICE</sequence>